<dbReference type="Proteomes" id="UP000887579">
    <property type="component" value="Unplaced"/>
</dbReference>
<organism evidence="1 2">
    <name type="scientific">Panagrolaimus sp. ES5</name>
    <dbReference type="NCBI Taxonomy" id="591445"/>
    <lineage>
        <taxon>Eukaryota</taxon>
        <taxon>Metazoa</taxon>
        <taxon>Ecdysozoa</taxon>
        <taxon>Nematoda</taxon>
        <taxon>Chromadorea</taxon>
        <taxon>Rhabditida</taxon>
        <taxon>Tylenchina</taxon>
        <taxon>Panagrolaimomorpha</taxon>
        <taxon>Panagrolaimoidea</taxon>
        <taxon>Panagrolaimidae</taxon>
        <taxon>Panagrolaimus</taxon>
    </lineage>
</organism>
<protein>
    <submittedName>
        <fullName evidence="2">Non-specific serine/threonine protein kinase</fullName>
    </submittedName>
</protein>
<accession>A0AC34FRW8</accession>
<proteinExistence type="predicted"/>
<evidence type="ECO:0000313" key="1">
    <source>
        <dbReference type="Proteomes" id="UP000887579"/>
    </source>
</evidence>
<reference evidence="2" key="1">
    <citation type="submission" date="2022-11" db="UniProtKB">
        <authorList>
            <consortium name="WormBaseParasite"/>
        </authorList>
    </citation>
    <scope>IDENTIFICATION</scope>
</reference>
<evidence type="ECO:0000313" key="2">
    <source>
        <dbReference type="WBParaSite" id="ES5_v2.g19886.t1"/>
    </source>
</evidence>
<dbReference type="WBParaSite" id="ES5_v2.g19886.t1">
    <property type="protein sequence ID" value="ES5_v2.g19886.t1"/>
    <property type="gene ID" value="ES5_v2.g19886"/>
</dbReference>
<name>A0AC34FRW8_9BILA</name>
<sequence length="1032" mass="117967">MPSIGAPGIDRLKQLEQLYLQGVQYDTNSLSLESLLDVLICLFDECCSSTLRKEKIIADFVGFARPVVQKVKNLRLTRDDFEILNVIGKGAFGEVATVRMVSTDRIYAMKTLNKWEMLQKANTACFKEERDVMVFGDRKWVTNLHFAFQDDKNLYLVMDYYIGGDLLTLLAKFGDCIPENTVKFYAAEMILAIDSVHKLGYVHRDIKPDNLLLDINGHVKLADFGSCLKRRPDGTVCSSTAVGTPDYISPETLQAMEDGKNVYGVECDWWSLGVCLYEMLYGQTPFYAESLTETYGKIMNHQEFFEFDEEGPNVSDEAKDLITRLICSKDVRLGVNGLDDFKDHPFFVGIDWERIREKERDVMVFGDRKWVTNLHFAFQDDKNLYLVMDYYIGGDLLTLLAKFGDCIPENTVKFYAAEMILAIDSVHKLGYVHRDIKPDNLLLDINGHVKLADFGSCLKRRPDGTVCSSTAVGTPDYISPETLQAMEDGKNVYGVECDWWSLGVCLYEMLYGQTPFYAESLTETYGKIMNHQEFFEFDEEGPNVSDEAKDLITRLICSKDVRLGVNGLDDFKDHPFFVGIDWERIREMEAPYIPKVCSPTDTSNFDFEPDGEPTVDTRPPKITAAFTGHHLPFVGYTYTHDSVLSDSRSLLESAKSVIDSAINSEVLPTLATQGYERRIQRLDQEKKELQRKLKEATDVIQSKLAPGTLESTHSAEQTIAQLHDEIQILKARLEEEANAQKPIKTLDLHDEIQILKARLEEEANAQKPIKTLDVEELEKKNKELKDKNKQLILDKQNLQKSVEDLSERISTESNEWKKALRERDIARQDFDEINATLIDERSITAKIEATLKEKERLVKQLEEKLELSKNAIKAEKIAKDKLQERLEKVESELEAEKVAKSILEAKVAQSTPDGGHGSSSDEVKRLNSELEKLNIQLSESIANDERKRHELRRQNEDLSRALEESQQALQQLKVDHEDDKVAWNKQHHEHMESIQQLFENRMAALENDSKKIKVENEELKHENAELRNRVDV</sequence>